<dbReference type="Proteomes" id="UP001196413">
    <property type="component" value="Unassembled WGS sequence"/>
</dbReference>
<evidence type="ECO:0000313" key="1">
    <source>
        <dbReference type="EMBL" id="KAJ1369199.1"/>
    </source>
</evidence>
<reference evidence="1" key="1">
    <citation type="submission" date="2021-06" db="EMBL/GenBank/DDBJ databases">
        <title>Parelaphostrongylus tenuis whole genome reference sequence.</title>
        <authorList>
            <person name="Garwood T.J."/>
            <person name="Larsen P.A."/>
            <person name="Fountain-Jones N.M."/>
            <person name="Garbe J.R."/>
            <person name="Macchietto M.G."/>
            <person name="Kania S.A."/>
            <person name="Gerhold R.W."/>
            <person name="Richards J.E."/>
            <person name="Wolf T.M."/>
        </authorList>
    </citation>
    <scope>NUCLEOTIDE SEQUENCE</scope>
    <source>
        <strain evidence="1">MNPRO001-30</strain>
        <tissue evidence="1">Meninges</tissue>
    </source>
</reference>
<sequence>MKPRAWINNCQKQHHRIKTTRSTAEVRKLAQDLFTIRTPHQLTRAERFPQQGSRVSSSNTHYYERSLRTFVLDGCKETDRMQEVLESVDCDTCDNAPCQEMLFTLHPELAKYYDAEDIDPDSIPKAQKFLLLGQQELQAFFRYVE</sequence>
<organism evidence="1 2">
    <name type="scientific">Parelaphostrongylus tenuis</name>
    <name type="common">Meningeal worm</name>
    <dbReference type="NCBI Taxonomy" id="148309"/>
    <lineage>
        <taxon>Eukaryota</taxon>
        <taxon>Metazoa</taxon>
        <taxon>Ecdysozoa</taxon>
        <taxon>Nematoda</taxon>
        <taxon>Chromadorea</taxon>
        <taxon>Rhabditida</taxon>
        <taxon>Rhabditina</taxon>
        <taxon>Rhabditomorpha</taxon>
        <taxon>Strongyloidea</taxon>
        <taxon>Metastrongylidae</taxon>
        <taxon>Parelaphostrongylus</taxon>
    </lineage>
</organism>
<comment type="caution">
    <text evidence="1">The sequence shown here is derived from an EMBL/GenBank/DDBJ whole genome shotgun (WGS) entry which is preliminary data.</text>
</comment>
<protein>
    <submittedName>
        <fullName evidence="1">Uncharacterized protein</fullName>
    </submittedName>
</protein>
<name>A0AAD5WG88_PARTN</name>
<dbReference type="EMBL" id="JAHQIW010006444">
    <property type="protein sequence ID" value="KAJ1369199.1"/>
    <property type="molecule type" value="Genomic_DNA"/>
</dbReference>
<dbReference type="AlphaFoldDB" id="A0AAD5WG88"/>
<proteinExistence type="predicted"/>
<keyword evidence="2" id="KW-1185">Reference proteome</keyword>
<evidence type="ECO:0000313" key="2">
    <source>
        <dbReference type="Proteomes" id="UP001196413"/>
    </source>
</evidence>
<gene>
    <name evidence="1" type="ORF">KIN20_030605</name>
</gene>
<accession>A0AAD5WG88</accession>